<dbReference type="PANTHER" id="PTHR11200">
    <property type="entry name" value="INOSITOL 5-PHOSPHATASE"/>
    <property type="match status" value="1"/>
</dbReference>
<sequence length="192" mass="21848">MVVDAEPPDIYVVGFQELDLSKEAFIFTDSPKEVEWQKAVKAALHPKAKYLKVKSIRLVGIMLIVYIQAKHKGFIKFIDSDSVPTGIMGIMFYCTFLLSVRGVRSKYFSSHYTNFFQELDLSKEAFIFTDSPKEVEWQKAVKAALHPKAKYLKVKSIRLVGIMLIVYIQAKHKGFIKFIDSDSVPTGIMGIM</sequence>
<dbReference type="STRING" id="6526.A0A2C9LTQ2"/>
<dbReference type="Gene3D" id="3.60.10.10">
    <property type="entry name" value="Endonuclease/exonuclease/phosphatase"/>
    <property type="match status" value="2"/>
</dbReference>
<accession>A0A2C9LTQ2</accession>
<dbReference type="Proteomes" id="UP000076420">
    <property type="component" value="Unassembled WGS sequence"/>
</dbReference>
<evidence type="ECO:0000313" key="3">
    <source>
        <dbReference type="Proteomes" id="UP000076420"/>
    </source>
</evidence>
<dbReference type="InterPro" id="IPR000300">
    <property type="entry name" value="IPPc"/>
</dbReference>
<evidence type="ECO:0000259" key="1">
    <source>
        <dbReference type="Pfam" id="PF22669"/>
    </source>
</evidence>
<dbReference type="PANTHER" id="PTHR11200:SF300">
    <property type="entry name" value="TYPE II INOSITOL 1,4,5-TRISPHOSPHATE 5-PHOSPHATASE"/>
    <property type="match status" value="1"/>
</dbReference>
<dbReference type="KEGG" id="bgt:106079423"/>
<reference evidence="2" key="1">
    <citation type="submission" date="2020-05" db="UniProtKB">
        <authorList>
            <consortium name="EnsemblMetazoa"/>
        </authorList>
    </citation>
    <scope>IDENTIFICATION</scope>
    <source>
        <strain evidence="2">BB02</strain>
    </source>
</reference>
<gene>
    <name evidence="2" type="primary">106079423</name>
</gene>
<dbReference type="AlphaFoldDB" id="A0A2C9LTQ2"/>
<organism evidence="2 3">
    <name type="scientific">Biomphalaria glabrata</name>
    <name type="common">Bloodfluke planorb</name>
    <name type="synonym">Freshwater snail</name>
    <dbReference type="NCBI Taxonomy" id="6526"/>
    <lineage>
        <taxon>Eukaryota</taxon>
        <taxon>Metazoa</taxon>
        <taxon>Spiralia</taxon>
        <taxon>Lophotrochozoa</taxon>
        <taxon>Mollusca</taxon>
        <taxon>Gastropoda</taxon>
        <taxon>Heterobranchia</taxon>
        <taxon>Euthyneura</taxon>
        <taxon>Panpulmonata</taxon>
        <taxon>Hygrophila</taxon>
        <taxon>Lymnaeoidea</taxon>
        <taxon>Planorbidae</taxon>
        <taxon>Biomphalaria</taxon>
    </lineage>
</organism>
<dbReference type="EnsemblMetazoa" id="BGLB034871-RA">
    <property type="protein sequence ID" value="BGLB034871-PA"/>
    <property type="gene ID" value="BGLB034871"/>
</dbReference>
<name>A0A2C9LTQ2_BIOGL</name>
<dbReference type="GO" id="GO:0004439">
    <property type="term" value="F:phosphatidylinositol-4,5-bisphosphate 5-phosphatase activity"/>
    <property type="evidence" value="ECO:0007669"/>
    <property type="project" value="TreeGrafter"/>
</dbReference>
<dbReference type="GO" id="GO:0046856">
    <property type="term" value="P:phosphatidylinositol dephosphorylation"/>
    <property type="evidence" value="ECO:0007669"/>
    <property type="project" value="InterPro"/>
</dbReference>
<proteinExistence type="predicted"/>
<protein>
    <recommendedName>
        <fullName evidence="1">Inositol polyphosphate-related phosphatase domain-containing protein</fullName>
    </recommendedName>
</protein>
<feature type="domain" description="Inositol polyphosphate-related phosphatase" evidence="1">
    <location>
        <begin position="5"/>
        <end position="91"/>
    </location>
</feature>
<dbReference type="VEuPathDB" id="VectorBase:BGLB034871"/>
<dbReference type="InterPro" id="IPR036691">
    <property type="entry name" value="Endo/exonu/phosph_ase_sf"/>
</dbReference>
<dbReference type="GO" id="GO:0016020">
    <property type="term" value="C:membrane"/>
    <property type="evidence" value="ECO:0007669"/>
    <property type="project" value="TreeGrafter"/>
</dbReference>
<dbReference type="Pfam" id="PF22669">
    <property type="entry name" value="Exo_endo_phos2"/>
    <property type="match status" value="2"/>
</dbReference>
<dbReference type="SUPFAM" id="SSF56219">
    <property type="entry name" value="DNase I-like"/>
    <property type="match status" value="1"/>
</dbReference>
<dbReference type="InterPro" id="IPR046985">
    <property type="entry name" value="IP5"/>
</dbReference>
<evidence type="ECO:0000313" key="2">
    <source>
        <dbReference type="EnsemblMetazoa" id="BGLB034871-PA"/>
    </source>
</evidence>
<feature type="domain" description="Inositol polyphosphate-related phosphatase" evidence="1">
    <location>
        <begin position="116"/>
        <end position="192"/>
    </location>
</feature>
<dbReference type="VEuPathDB" id="VectorBase:BGLAX_042808"/>